<accession>A0ABR1QSC5</accession>
<comment type="similarity">
    <text evidence="3">Belongs to the secreted LysM effector family.</text>
</comment>
<reference evidence="5 6" key="1">
    <citation type="submission" date="2023-01" db="EMBL/GenBank/DDBJ databases">
        <title>Analysis of 21 Apiospora genomes using comparative genomics revels a genus with tremendous synthesis potential of carbohydrate active enzymes and secondary metabolites.</title>
        <authorList>
            <person name="Sorensen T."/>
        </authorList>
    </citation>
    <scope>NUCLEOTIDE SEQUENCE [LARGE SCALE GENOMIC DNA]</scope>
    <source>
        <strain evidence="5 6">CBS 24483</strain>
    </source>
</reference>
<sequence>MDQYLFTSKVSCFHDSATGEYCDPQFLAWSNASVLTRNQSCSSCWLGVQAFELGNPFGYDEGMASDFTELTSSCSASGYTYSVPPAYGTNATVTSPDTPRFTKPPTCTGSYTPRPSDDCNSVAKAMGVSTYSMLHANGLDIYCQNFDAAIKTSTSLCTPPTSWNPNFDSICRNAINFVRFQVCVSSPGGSVDSGAPSNISTSTGAGTSVTAPTNSFPETRMCGGWYTVQTGDTCGKLSIAYSLPLPDFLFLNPEVYSN</sequence>
<feature type="domain" description="LysM" evidence="4">
    <location>
        <begin position="224"/>
        <end position="258"/>
    </location>
</feature>
<gene>
    <name evidence="5" type="ORF">PG986_003683</name>
</gene>
<evidence type="ECO:0000256" key="3">
    <source>
        <dbReference type="ARBA" id="ARBA00044955"/>
    </source>
</evidence>
<organism evidence="5 6">
    <name type="scientific">Apiospora aurea</name>
    <dbReference type="NCBI Taxonomy" id="335848"/>
    <lineage>
        <taxon>Eukaryota</taxon>
        <taxon>Fungi</taxon>
        <taxon>Dikarya</taxon>
        <taxon>Ascomycota</taxon>
        <taxon>Pezizomycotina</taxon>
        <taxon>Sordariomycetes</taxon>
        <taxon>Xylariomycetidae</taxon>
        <taxon>Amphisphaeriales</taxon>
        <taxon>Apiosporaceae</taxon>
        <taxon>Apiospora</taxon>
    </lineage>
</organism>
<dbReference type="Proteomes" id="UP001391051">
    <property type="component" value="Unassembled WGS sequence"/>
</dbReference>
<dbReference type="EMBL" id="JAQQWE010000002">
    <property type="protein sequence ID" value="KAK7962858.1"/>
    <property type="molecule type" value="Genomic_DNA"/>
</dbReference>
<comment type="caution">
    <text evidence="5">The sequence shown here is derived from an EMBL/GenBank/DDBJ whole genome shotgun (WGS) entry which is preliminary data.</text>
</comment>
<dbReference type="PANTHER" id="PTHR34997:SF1">
    <property type="entry name" value="PEPTIDOGLYCAN-BINDING LYSIN DOMAIN"/>
    <property type="match status" value="1"/>
</dbReference>
<evidence type="ECO:0000259" key="4">
    <source>
        <dbReference type="PROSITE" id="PS51782"/>
    </source>
</evidence>
<name>A0ABR1QSC5_9PEZI</name>
<evidence type="ECO:0000256" key="1">
    <source>
        <dbReference type="ARBA" id="ARBA00022669"/>
    </source>
</evidence>
<proteinExistence type="inferred from homology"/>
<dbReference type="Pfam" id="PF01476">
    <property type="entry name" value="LysM"/>
    <property type="match status" value="1"/>
</dbReference>
<keyword evidence="6" id="KW-1185">Reference proteome</keyword>
<dbReference type="PANTHER" id="PTHR34997">
    <property type="entry name" value="AM15"/>
    <property type="match status" value="1"/>
</dbReference>
<evidence type="ECO:0000313" key="5">
    <source>
        <dbReference type="EMBL" id="KAK7962858.1"/>
    </source>
</evidence>
<dbReference type="RefSeq" id="XP_066704969.1">
    <property type="nucleotide sequence ID" value="XM_066839905.1"/>
</dbReference>
<dbReference type="InterPro" id="IPR052210">
    <property type="entry name" value="LysM1-like"/>
</dbReference>
<dbReference type="Gene3D" id="3.10.350.10">
    <property type="entry name" value="LysM domain"/>
    <property type="match status" value="1"/>
</dbReference>
<dbReference type="PROSITE" id="PS51782">
    <property type="entry name" value="LYSM"/>
    <property type="match status" value="1"/>
</dbReference>
<dbReference type="GeneID" id="92072967"/>
<keyword evidence="1" id="KW-0147">Chitin-binding</keyword>
<dbReference type="InterPro" id="IPR036779">
    <property type="entry name" value="LysM_dom_sf"/>
</dbReference>
<dbReference type="CDD" id="cd00118">
    <property type="entry name" value="LysM"/>
    <property type="match status" value="1"/>
</dbReference>
<dbReference type="InterPro" id="IPR018392">
    <property type="entry name" value="LysM"/>
</dbReference>
<evidence type="ECO:0000313" key="6">
    <source>
        <dbReference type="Proteomes" id="UP001391051"/>
    </source>
</evidence>
<protein>
    <recommendedName>
        <fullName evidence="4">LysM domain-containing protein</fullName>
    </recommendedName>
</protein>
<evidence type="ECO:0000256" key="2">
    <source>
        <dbReference type="ARBA" id="ARBA00023026"/>
    </source>
</evidence>
<keyword evidence="2" id="KW-0843">Virulence</keyword>